<name>A0A367YRG4_9ACTN</name>
<protein>
    <submittedName>
        <fullName evidence="6">TetR/AcrR family transcriptional regulator</fullName>
    </submittedName>
</protein>
<dbReference type="InterPro" id="IPR036271">
    <property type="entry name" value="Tet_transcr_reg_TetR-rel_C_sf"/>
</dbReference>
<keyword evidence="3" id="KW-0804">Transcription</keyword>
<feature type="domain" description="HTH tetR-type" evidence="5">
    <location>
        <begin position="19"/>
        <end position="79"/>
    </location>
</feature>
<evidence type="ECO:0000313" key="7">
    <source>
        <dbReference type="Proteomes" id="UP000252770"/>
    </source>
</evidence>
<reference evidence="6 7" key="1">
    <citation type="submission" date="2018-07" db="EMBL/GenBank/DDBJ databases">
        <title>Desertimonas flava gen. nov. sp. nov.</title>
        <authorList>
            <person name="Liu S."/>
        </authorList>
    </citation>
    <scope>NUCLEOTIDE SEQUENCE [LARGE SCALE GENOMIC DNA]</scope>
    <source>
        <strain evidence="6 7">16Sb5-5</strain>
    </source>
</reference>
<dbReference type="EMBL" id="QOUI01000011">
    <property type="protein sequence ID" value="RCK68485.1"/>
    <property type="molecule type" value="Genomic_DNA"/>
</dbReference>
<accession>A0A367YRG4</accession>
<dbReference type="Proteomes" id="UP000252770">
    <property type="component" value="Unassembled WGS sequence"/>
</dbReference>
<dbReference type="InterPro" id="IPR004111">
    <property type="entry name" value="Repressor_TetR_C"/>
</dbReference>
<comment type="caution">
    <text evidence="6">The sequence shown here is derived from an EMBL/GenBank/DDBJ whole genome shotgun (WGS) entry which is preliminary data.</text>
</comment>
<organism evidence="6 7">
    <name type="scientific">Desertihabitans brevis</name>
    <dbReference type="NCBI Taxonomy" id="2268447"/>
    <lineage>
        <taxon>Bacteria</taxon>
        <taxon>Bacillati</taxon>
        <taxon>Actinomycetota</taxon>
        <taxon>Actinomycetes</taxon>
        <taxon>Propionibacteriales</taxon>
        <taxon>Propionibacteriaceae</taxon>
        <taxon>Desertihabitans</taxon>
    </lineage>
</organism>
<gene>
    <name evidence="6" type="ORF">DT076_16425</name>
</gene>
<dbReference type="Pfam" id="PF02909">
    <property type="entry name" value="TetR_C_1"/>
    <property type="match status" value="1"/>
</dbReference>
<dbReference type="GO" id="GO:0003700">
    <property type="term" value="F:DNA-binding transcription factor activity"/>
    <property type="evidence" value="ECO:0007669"/>
    <property type="project" value="TreeGrafter"/>
</dbReference>
<dbReference type="Gene3D" id="1.10.10.60">
    <property type="entry name" value="Homeodomain-like"/>
    <property type="match status" value="1"/>
</dbReference>
<evidence type="ECO:0000256" key="3">
    <source>
        <dbReference type="ARBA" id="ARBA00023163"/>
    </source>
</evidence>
<proteinExistence type="predicted"/>
<dbReference type="PANTHER" id="PTHR30055">
    <property type="entry name" value="HTH-TYPE TRANSCRIPTIONAL REGULATOR RUTR"/>
    <property type="match status" value="1"/>
</dbReference>
<dbReference type="PROSITE" id="PS50977">
    <property type="entry name" value="HTH_TETR_2"/>
    <property type="match status" value="1"/>
</dbReference>
<feature type="DNA-binding region" description="H-T-H motif" evidence="4">
    <location>
        <begin position="42"/>
        <end position="61"/>
    </location>
</feature>
<dbReference type="SUPFAM" id="SSF48498">
    <property type="entry name" value="Tetracyclin repressor-like, C-terminal domain"/>
    <property type="match status" value="1"/>
</dbReference>
<evidence type="ECO:0000313" key="6">
    <source>
        <dbReference type="EMBL" id="RCK68485.1"/>
    </source>
</evidence>
<evidence type="ECO:0000259" key="5">
    <source>
        <dbReference type="PROSITE" id="PS50977"/>
    </source>
</evidence>
<dbReference type="Gene3D" id="1.10.357.10">
    <property type="entry name" value="Tetracycline Repressor, domain 2"/>
    <property type="match status" value="1"/>
</dbReference>
<keyword evidence="2 4" id="KW-0238">DNA-binding</keyword>
<evidence type="ECO:0000256" key="4">
    <source>
        <dbReference type="PROSITE-ProRule" id="PRU00335"/>
    </source>
</evidence>
<evidence type="ECO:0000256" key="1">
    <source>
        <dbReference type="ARBA" id="ARBA00023015"/>
    </source>
</evidence>
<dbReference type="SUPFAM" id="SSF46689">
    <property type="entry name" value="Homeodomain-like"/>
    <property type="match status" value="1"/>
</dbReference>
<dbReference type="Pfam" id="PF00440">
    <property type="entry name" value="TetR_N"/>
    <property type="match status" value="1"/>
</dbReference>
<sequence>MVAIAWGMAVAPSRGPRRELSHEKIVEAGIEIADRDGLAAVTMQRVAESLGFTTMALYRYVSTKDELLDLMRDAAIAVPPRQKLPQPWREALRAWCQVMRECYRAHPWVLAIPRRQEVLLMPNAVALVDLGLQAMAELALDEEQKMAAVLTLSTYVGAMVGLEGELAVEPDAEYTAEAFAALGEVITPERFPALRSMLLAGEYVGGPPSPEQGLEAELEFGLERILDGLERLDRELRESS</sequence>
<dbReference type="GO" id="GO:0045892">
    <property type="term" value="P:negative regulation of DNA-templated transcription"/>
    <property type="evidence" value="ECO:0007669"/>
    <property type="project" value="InterPro"/>
</dbReference>
<dbReference type="GO" id="GO:0000976">
    <property type="term" value="F:transcription cis-regulatory region binding"/>
    <property type="evidence" value="ECO:0007669"/>
    <property type="project" value="TreeGrafter"/>
</dbReference>
<dbReference type="InterPro" id="IPR001647">
    <property type="entry name" value="HTH_TetR"/>
</dbReference>
<dbReference type="AlphaFoldDB" id="A0A367YRG4"/>
<dbReference type="InterPro" id="IPR050109">
    <property type="entry name" value="HTH-type_TetR-like_transc_reg"/>
</dbReference>
<keyword evidence="1" id="KW-0805">Transcription regulation</keyword>
<dbReference type="InterPro" id="IPR009057">
    <property type="entry name" value="Homeodomain-like_sf"/>
</dbReference>
<evidence type="ECO:0000256" key="2">
    <source>
        <dbReference type="ARBA" id="ARBA00023125"/>
    </source>
</evidence>
<keyword evidence="7" id="KW-1185">Reference proteome</keyword>
<dbReference type="PANTHER" id="PTHR30055:SF151">
    <property type="entry name" value="TRANSCRIPTIONAL REGULATORY PROTEIN"/>
    <property type="match status" value="1"/>
</dbReference>